<dbReference type="HOGENOM" id="CLU_131052_0_0_1"/>
<organism evidence="2 3">
    <name type="scientific">Encephalitozoon intestinalis (strain ATCC 50506)</name>
    <name type="common">Microsporidian parasite</name>
    <name type="synonym">Septata intestinalis</name>
    <dbReference type="NCBI Taxonomy" id="876142"/>
    <lineage>
        <taxon>Eukaryota</taxon>
        <taxon>Fungi</taxon>
        <taxon>Fungi incertae sedis</taxon>
        <taxon>Microsporidia</taxon>
        <taxon>Unikaryonidae</taxon>
        <taxon>Encephalitozoon</taxon>
    </lineage>
</organism>
<dbReference type="InterPro" id="IPR006984">
    <property type="entry name" value="Fcf1/UTP23"/>
</dbReference>
<keyword evidence="3" id="KW-1185">Reference proteome</keyword>
<accession>E0S6K7</accession>
<dbReference type="VEuPathDB" id="MicrosporidiaDB:Eint_040520"/>
<reference evidence="2 3" key="1">
    <citation type="journal article" date="2010" name="Nat. Commun.">
        <title>The complete sequence of the smallest known nuclear genome from the microsporidian Encephalitozoon intestinalis.</title>
        <authorList>
            <person name="Corradi N."/>
            <person name="Pombert J.-F."/>
            <person name="Farinelli L."/>
            <person name="Didier E.S."/>
            <person name="Keeling P.J."/>
        </authorList>
    </citation>
    <scope>NUCLEOTIDE SEQUENCE [LARGE SCALE GENOMIC DNA]</scope>
    <source>
        <strain evidence="2 3">ATCC 50506</strain>
    </source>
</reference>
<name>E0S6K7_ENCIT</name>
<dbReference type="KEGG" id="ein:Eint_040520"/>
<dbReference type="Proteomes" id="UP000002313">
    <property type="component" value="Chromosome IV"/>
</dbReference>
<evidence type="ECO:0000256" key="1">
    <source>
        <dbReference type="ARBA" id="ARBA00023242"/>
    </source>
</evidence>
<dbReference type="RefSeq" id="XP_003072702.1">
    <property type="nucleotide sequence ID" value="XM_003072656.1"/>
</dbReference>
<protein>
    <submittedName>
        <fullName evidence="2">Uncharacterized protein</fullName>
    </submittedName>
</protein>
<reference evidence="2 3" key="2">
    <citation type="journal article" date="2012" name="Proc. Natl. Acad. Sci. U.S.A.">
        <title>Gain and loss of multiple functionally related, horizontally transferred genes in the reduced genomes of two microsporidian parasites.</title>
        <authorList>
            <person name="Pombert J.-F."/>
            <person name="Selman M."/>
            <person name="Burki F."/>
            <person name="Bardell F.T."/>
            <person name="Farinelli L."/>
            <person name="Solter L.F."/>
            <person name="Whitman D.W."/>
            <person name="Weiss L.M."/>
            <person name="Corradi N."/>
            <person name="Keeling P.J."/>
        </authorList>
    </citation>
    <scope>NUCLEOTIDE SEQUENCE [LARGE SCALE GENOMIC DNA]</scope>
    <source>
        <strain evidence="2 3">ATCC 50506</strain>
    </source>
</reference>
<evidence type="ECO:0000313" key="2">
    <source>
        <dbReference type="EMBL" id="ADM11342.1"/>
    </source>
</evidence>
<dbReference type="EMBL" id="CP001945">
    <property type="protein sequence ID" value="ADM11342.1"/>
    <property type="molecule type" value="Genomic_DNA"/>
</dbReference>
<keyword evidence="1" id="KW-0539">Nucleus</keyword>
<dbReference type="Gene3D" id="3.40.50.1010">
    <property type="entry name" value="5'-nuclease"/>
    <property type="match status" value="1"/>
</dbReference>
<dbReference type="Pfam" id="PF04900">
    <property type="entry name" value="Fcf1"/>
    <property type="match status" value="1"/>
</dbReference>
<proteinExistence type="predicted"/>
<evidence type="ECO:0000313" key="3">
    <source>
        <dbReference type="Proteomes" id="UP000002313"/>
    </source>
</evidence>
<sequence>MDAKINRNSKKIVKLLPKIGYRIPYQIIVECNFVSALNRYFLGLRHINDLFKSQPKLFITKCVYKKLKEIGKDHKRGISKYLEILHCNHKEVRDPLSCLRRVMRKSNKNHYILASNCPEITDLIGVERKIPAVTCKGGRLCISADLQKVPMYSEFRTEADENELNRLEALFSGES</sequence>
<dbReference type="OrthoDB" id="25675at2759"/>
<gene>
    <name evidence="2" type="ORF">Eint_040520</name>
</gene>
<dbReference type="PANTHER" id="PTHR12416">
    <property type="entry name" value="RRNA-PROCESSING PROTEIN UTP23 HOMOLOG"/>
    <property type="match status" value="1"/>
</dbReference>
<dbReference type="GO" id="GO:0032040">
    <property type="term" value="C:small-subunit processome"/>
    <property type="evidence" value="ECO:0007669"/>
    <property type="project" value="InterPro"/>
</dbReference>
<dbReference type="GeneID" id="9699105"/>
<dbReference type="AlphaFoldDB" id="E0S6K7"/>